<dbReference type="RefSeq" id="XP_013425273.1">
    <property type="nucleotide sequence ID" value="XM_013569819.1"/>
</dbReference>
<evidence type="ECO:0000313" key="5">
    <source>
        <dbReference type="EMBL" id="KEQ70853.1"/>
    </source>
</evidence>
<evidence type="ECO:0000259" key="4">
    <source>
        <dbReference type="Pfam" id="PF00144"/>
    </source>
</evidence>
<dbReference type="Pfam" id="PF00144">
    <property type="entry name" value="Beta-lactamase"/>
    <property type="match status" value="1"/>
</dbReference>
<dbReference type="AlphaFoldDB" id="A0A074WD08"/>
<dbReference type="Gene3D" id="3.40.710.10">
    <property type="entry name" value="DD-peptidase/beta-lactamase superfamily"/>
    <property type="match status" value="1"/>
</dbReference>
<sequence>MWIASISKLFTAVSCLIAVEKGLMTLDTNALDVIPQFSDLQHLTGFGDVGVGNRVPILEKVSGPITLRQLLSHSSGLVYSQHHPGLREWAQYIGKTDHPFSGSYNGLFAPTIYPAGKGWAYGTGMDWAGRMVEIVSGLSLEDFMRENIWTKLGMTSTTFRPELRPDFAARRVSMAIRSPQDNSLQQGSVPFANPTVDYSGGAGLYSSTEDCAKFIAALMAGGGVIISSQSVDELMSPQLETNRYFLDVIRGAGKKHLGQTWPDDVEGTFGLSSSICLEDFPERRAARSCNWSGMPGLHIWMDRASGIGAMLATQVLPPGDATVTQCLLELEKALYRCSVK</sequence>
<reference evidence="5 6" key="1">
    <citation type="journal article" date="2014" name="BMC Genomics">
        <title>Genome sequencing of four Aureobasidium pullulans varieties: biotechnological potential, stress tolerance, and description of new species.</title>
        <authorList>
            <person name="Gostin Ar C."/>
            <person name="Ohm R.A."/>
            <person name="Kogej T."/>
            <person name="Sonjak S."/>
            <person name="Turk M."/>
            <person name="Zajc J."/>
            <person name="Zalar P."/>
            <person name="Grube M."/>
            <person name="Sun H."/>
            <person name="Han J."/>
            <person name="Sharma A."/>
            <person name="Chiniquy J."/>
            <person name="Ngan C.Y."/>
            <person name="Lipzen A."/>
            <person name="Barry K."/>
            <person name="Grigoriev I.V."/>
            <person name="Gunde-Cimerman N."/>
        </authorList>
    </citation>
    <scope>NUCLEOTIDE SEQUENCE [LARGE SCALE GENOMIC DNA]</scope>
    <source>
        <strain evidence="5 6">CBS 147.97</strain>
    </source>
</reference>
<evidence type="ECO:0000256" key="2">
    <source>
        <dbReference type="ARBA" id="ARBA00022801"/>
    </source>
</evidence>
<feature type="chain" id="PRO_5001701396" evidence="3">
    <location>
        <begin position="19"/>
        <end position="340"/>
    </location>
</feature>
<dbReference type="PANTHER" id="PTHR43283">
    <property type="entry name" value="BETA-LACTAMASE-RELATED"/>
    <property type="match status" value="1"/>
</dbReference>
<organism evidence="5 6">
    <name type="scientific">Aureobasidium namibiae CBS 147.97</name>
    <dbReference type="NCBI Taxonomy" id="1043004"/>
    <lineage>
        <taxon>Eukaryota</taxon>
        <taxon>Fungi</taxon>
        <taxon>Dikarya</taxon>
        <taxon>Ascomycota</taxon>
        <taxon>Pezizomycotina</taxon>
        <taxon>Dothideomycetes</taxon>
        <taxon>Dothideomycetidae</taxon>
        <taxon>Dothideales</taxon>
        <taxon>Saccotheciaceae</taxon>
        <taxon>Aureobasidium</taxon>
    </lineage>
</organism>
<accession>A0A074WD08</accession>
<dbReference type="HOGENOM" id="CLU_020027_11_1_1"/>
<gene>
    <name evidence="5" type="ORF">M436DRAFT_83835</name>
</gene>
<feature type="domain" description="Beta-lactamase-related" evidence="4">
    <location>
        <begin position="3"/>
        <end position="320"/>
    </location>
</feature>
<name>A0A074WD08_9PEZI</name>
<keyword evidence="3" id="KW-0732">Signal</keyword>
<dbReference type="PANTHER" id="PTHR43283:SF17">
    <property type="entry name" value="(LOVD), PUTATIVE (AFU_ORTHOLOGUE AFUA_5G00920)-RELATED"/>
    <property type="match status" value="1"/>
</dbReference>
<evidence type="ECO:0000256" key="1">
    <source>
        <dbReference type="ARBA" id="ARBA00009009"/>
    </source>
</evidence>
<evidence type="ECO:0000313" key="6">
    <source>
        <dbReference type="Proteomes" id="UP000027730"/>
    </source>
</evidence>
<comment type="similarity">
    <text evidence="1">Belongs to the class-A beta-lactamase family.</text>
</comment>
<feature type="signal peptide" evidence="3">
    <location>
        <begin position="1"/>
        <end position="18"/>
    </location>
</feature>
<dbReference type="Proteomes" id="UP000027730">
    <property type="component" value="Unassembled WGS sequence"/>
</dbReference>
<dbReference type="OrthoDB" id="428260at2759"/>
<dbReference type="InterPro" id="IPR001466">
    <property type="entry name" value="Beta-lactam-related"/>
</dbReference>
<dbReference type="InterPro" id="IPR012338">
    <property type="entry name" value="Beta-lactam/transpept-like"/>
</dbReference>
<dbReference type="GeneID" id="25417246"/>
<proteinExistence type="inferred from homology"/>
<keyword evidence="6" id="KW-1185">Reference proteome</keyword>
<dbReference type="GO" id="GO:0016787">
    <property type="term" value="F:hydrolase activity"/>
    <property type="evidence" value="ECO:0007669"/>
    <property type="project" value="UniProtKB-KW"/>
</dbReference>
<dbReference type="EMBL" id="KL584715">
    <property type="protein sequence ID" value="KEQ70853.1"/>
    <property type="molecule type" value="Genomic_DNA"/>
</dbReference>
<keyword evidence="2" id="KW-0378">Hydrolase</keyword>
<dbReference type="STRING" id="1043004.A0A074WD08"/>
<dbReference type="InterPro" id="IPR050789">
    <property type="entry name" value="Diverse_Enzym_Activities"/>
</dbReference>
<dbReference type="SUPFAM" id="SSF56601">
    <property type="entry name" value="beta-lactamase/transpeptidase-like"/>
    <property type="match status" value="1"/>
</dbReference>
<evidence type="ECO:0000256" key="3">
    <source>
        <dbReference type="SAM" id="SignalP"/>
    </source>
</evidence>
<protein>
    <submittedName>
        <fullName evidence="5">Beta-lactamase/transpeptidase-like protein</fullName>
    </submittedName>
</protein>